<dbReference type="Pfam" id="PF00010">
    <property type="entry name" value="HLH"/>
    <property type="match status" value="1"/>
</dbReference>
<keyword evidence="2" id="KW-0805">Transcription regulation</keyword>
<sequence>MEAEYIMGTLESEDADVQGAKRRRQMLQQPLVLEGGKHRNQANARERDRTHSVNSAFTMLRTLIPTEPADRKLSKIETLRLASSYISHLGTQLLAGPVDQPCLRPSVHPRGDFSPEHQLLGAQRSSLCTFCLANQKKVKASATQGAVDPFRYTVQPHGGQAVVFYPPQTPGPVNSTGMDSFLC</sequence>
<dbReference type="PROSITE" id="PS50888">
    <property type="entry name" value="BHLH"/>
    <property type="match status" value="1"/>
</dbReference>
<dbReference type="SUPFAM" id="SSF47459">
    <property type="entry name" value="HLH, helix-loop-helix DNA-binding domain"/>
    <property type="match status" value="1"/>
</dbReference>
<evidence type="ECO:0000313" key="8">
    <source>
        <dbReference type="Proteomes" id="UP000027135"/>
    </source>
</evidence>
<dbReference type="GO" id="GO:0032502">
    <property type="term" value="P:developmental process"/>
    <property type="evidence" value="ECO:0007669"/>
    <property type="project" value="TreeGrafter"/>
</dbReference>
<dbReference type="PANTHER" id="PTHR23349:SF42">
    <property type="entry name" value="BHLH DOMAIN-CONTAINING PROTEIN"/>
    <property type="match status" value="1"/>
</dbReference>
<keyword evidence="3" id="KW-0238">DNA-binding</keyword>
<protein>
    <submittedName>
        <fullName evidence="7">Transcription factor 15</fullName>
    </submittedName>
</protein>
<name>A0A067RVH9_ZOONE</name>
<evidence type="ECO:0000256" key="5">
    <source>
        <dbReference type="ARBA" id="ARBA00023242"/>
    </source>
</evidence>
<comment type="subcellular location">
    <subcellularLocation>
        <location evidence="1">Nucleus</location>
    </subcellularLocation>
</comment>
<evidence type="ECO:0000256" key="3">
    <source>
        <dbReference type="ARBA" id="ARBA00023125"/>
    </source>
</evidence>
<dbReference type="FunCoup" id="A0A067RVH9">
    <property type="interactions" value="29"/>
</dbReference>
<accession>A0A067RVH9</accession>
<dbReference type="InterPro" id="IPR011598">
    <property type="entry name" value="bHLH_dom"/>
</dbReference>
<evidence type="ECO:0000256" key="4">
    <source>
        <dbReference type="ARBA" id="ARBA00023163"/>
    </source>
</evidence>
<dbReference type="SMART" id="SM00353">
    <property type="entry name" value="HLH"/>
    <property type="match status" value="1"/>
</dbReference>
<dbReference type="GO" id="GO:0046983">
    <property type="term" value="F:protein dimerization activity"/>
    <property type="evidence" value="ECO:0007669"/>
    <property type="project" value="InterPro"/>
</dbReference>
<dbReference type="EMBL" id="KK852439">
    <property type="protein sequence ID" value="KDR23884.1"/>
    <property type="molecule type" value="Genomic_DNA"/>
</dbReference>
<dbReference type="STRING" id="136037.A0A067RVH9"/>
<dbReference type="GO" id="GO:0000977">
    <property type="term" value="F:RNA polymerase II transcription regulatory region sequence-specific DNA binding"/>
    <property type="evidence" value="ECO:0007669"/>
    <property type="project" value="TreeGrafter"/>
</dbReference>
<feature type="domain" description="BHLH" evidence="6">
    <location>
        <begin position="37"/>
        <end position="89"/>
    </location>
</feature>
<dbReference type="AlphaFoldDB" id="A0A067RVH9"/>
<dbReference type="CDD" id="cd11465">
    <property type="entry name" value="bHLH_TS_scleraxis_like"/>
    <property type="match status" value="1"/>
</dbReference>
<dbReference type="InParanoid" id="A0A067RVH9"/>
<dbReference type="Gene3D" id="4.10.280.10">
    <property type="entry name" value="Helix-loop-helix DNA-binding domain"/>
    <property type="match status" value="1"/>
</dbReference>
<keyword evidence="5" id="KW-0539">Nucleus</keyword>
<dbReference type="InterPro" id="IPR036638">
    <property type="entry name" value="HLH_DNA-bd_sf"/>
</dbReference>
<reference evidence="7 8" key="1">
    <citation type="journal article" date="2014" name="Nat. Commun.">
        <title>Molecular traces of alternative social organization in a termite genome.</title>
        <authorList>
            <person name="Terrapon N."/>
            <person name="Li C."/>
            <person name="Robertson H.M."/>
            <person name="Ji L."/>
            <person name="Meng X."/>
            <person name="Booth W."/>
            <person name="Chen Z."/>
            <person name="Childers C.P."/>
            <person name="Glastad K.M."/>
            <person name="Gokhale K."/>
            <person name="Gowin J."/>
            <person name="Gronenberg W."/>
            <person name="Hermansen R.A."/>
            <person name="Hu H."/>
            <person name="Hunt B.G."/>
            <person name="Huylmans A.K."/>
            <person name="Khalil S.M."/>
            <person name="Mitchell R.D."/>
            <person name="Munoz-Torres M.C."/>
            <person name="Mustard J.A."/>
            <person name="Pan H."/>
            <person name="Reese J.T."/>
            <person name="Scharf M.E."/>
            <person name="Sun F."/>
            <person name="Vogel H."/>
            <person name="Xiao J."/>
            <person name="Yang W."/>
            <person name="Yang Z."/>
            <person name="Yang Z."/>
            <person name="Zhou J."/>
            <person name="Zhu J."/>
            <person name="Brent C.S."/>
            <person name="Elsik C.G."/>
            <person name="Goodisman M.A."/>
            <person name="Liberles D.A."/>
            <person name="Roe R.M."/>
            <person name="Vargo E.L."/>
            <person name="Vilcinskas A."/>
            <person name="Wang J."/>
            <person name="Bornberg-Bauer E."/>
            <person name="Korb J."/>
            <person name="Zhang G."/>
            <person name="Liebig J."/>
        </authorList>
    </citation>
    <scope>NUCLEOTIDE SEQUENCE [LARGE SCALE GENOMIC DNA]</scope>
    <source>
        <tissue evidence="7">Whole organism</tissue>
    </source>
</reference>
<evidence type="ECO:0000259" key="6">
    <source>
        <dbReference type="PROSITE" id="PS50888"/>
    </source>
</evidence>
<evidence type="ECO:0000313" key="7">
    <source>
        <dbReference type="EMBL" id="KDR23884.1"/>
    </source>
</evidence>
<dbReference type="Proteomes" id="UP000027135">
    <property type="component" value="Unassembled WGS sequence"/>
</dbReference>
<keyword evidence="8" id="KW-1185">Reference proteome</keyword>
<proteinExistence type="predicted"/>
<evidence type="ECO:0000256" key="1">
    <source>
        <dbReference type="ARBA" id="ARBA00004123"/>
    </source>
</evidence>
<dbReference type="GO" id="GO:0000981">
    <property type="term" value="F:DNA-binding transcription factor activity, RNA polymerase II-specific"/>
    <property type="evidence" value="ECO:0007669"/>
    <property type="project" value="TreeGrafter"/>
</dbReference>
<dbReference type="InterPro" id="IPR050283">
    <property type="entry name" value="E-box_TF_Regulators"/>
</dbReference>
<dbReference type="GO" id="GO:0005634">
    <property type="term" value="C:nucleus"/>
    <property type="evidence" value="ECO:0007669"/>
    <property type="project" value="UniProtKB-SubCell"/>
</dbReference>
<gene>
    <name evidence="7" type="ORF">L798_09207</name>
</gene>
<dbReference type="PANTHER" id="PTHR23349">
    <property type="entry name" value="BASIC HELIX-LOOP-HELIX TRANSCRIPTION FACTOR, TWIST"/>
    <property type="match status" value="1"/>
</dbReference>
<dbReference type="eggNOG" id="KOG4029">
    <property type="taxonomic scope" value="Eukaryota"/>
</dbReference>
<organism evidence="7 8">
    <name type="scientific">Zootermopsis nevadensis</name>
    <name type="common">Dampwood termite</name>
    <dbReference type="NCBI Taxonomy" id="136037"/>
    <lineage>
        <taxon>Eukaryota</taxon>
        <taxon>Metazoa</taxon>
        <taxon>Ecdysozoa</taxon>
        <taxon>Arthropoda</taxon>
        <taxon>Hexapoda</taxon>
        <taxon>Insecta</taxon>
        <taxon>Pterygota</taxon>
        <taxon>Neoptera</taxon>
        <taxon>Polyneoptera</taxon>
        <taxon>Dictyoptera</taxon>
        <taxon>Blattodea</taxon>
        <taxon>Blattoidea</taxon>
        <taxon>Termitoidae</taxon>
        <taxon>Termopsidae</taxon>
        <taxon>Zootermopsis</taxon>
    </lineage>
</organism>
<dbReference type="FunFam" id="4.10.280.10:FF:000010">
    <property type="entry name" value="Scleraxis bHLH transcription factor"/>
    <property type="match status" value="1"/>
</dbReference>
<evidence type="ECO:0000256" key="2">
    <source>
        <dbReference type="ARBA" id="ARBA00023015"/>
    </source>
</evidence>
<dbReference type="OMA" id="FECCAGA"/>
<keyword evidence="4" id="KW-0804">Transcription</keyword>